<feature type="transmembrane region" description="Helical" evidence="11">
    <location>
        <begin position="419"/>
        <end position="437"/>
    </location>
</feature>
<dbReference type="GO" id="GO:0016020">
    <property type="term" value="C:membrane"/>
    <property type="evidence" value="ECO:0007669"/>
    <property type="project" value="UniProtKB-SubCell"/>
</dbReference>
<evidence type="ECO:0000256" key="4">
    <source>
        <dbReference type="ARBA" id="ARBA00022670"/>
    </source>
</evidence>
<organism evidence="13 14">
    <name type="scientific">Histophilus somni</name>
    <name type="common">Haemophilus somnus</name>
    <dbReference type="NCBI Taxonomy" id="731"/>
    <lineage>
        <taxon>Bacteria</taxon>
        <taxon>Pseudomonadati</taxon>
        <taxon>Pseudomonadota</taxon>
        <taxon>Gammaproteobacteria</taxon>
        <taxon>Pasteurellales</taxon>
        <taxon>Pasteurellaceae</taxon>
        <taxon>Histophilus</taxon>
    </lineage>
</organism>
<feature type="transmembrane region" description="Helical" evidence="11">
    <location>
        <begin position="369"/>
        <end position="389"/>
    </location>
</feature>
<evidence type="ECO:0000256" key="11">
    <source>
        <dbReference type="RuleBase" id="RU362031"/>
    </source>
</evidence>
<evidence type="ECO:0000256" key="7">
    <source>
        <dbReference type="ARBA" id="ARBA00022833"/>
    </source>
</evidence>
<dbReference type="RefSeq" id="WP_075293935.1">
    <property type="nucleotide sequence ID" value="NZ_CP018802.1"/>
</dbReference>
<dbReference type="NCBIfam" id="NF008046">
    <property type="entry name" value="PRK10779.1"/>
    <property type="match status" value="1"/>
</dbReference>
<dbReference type="PANTHER" id="PTHR42837:SF2">
    <property type="entry name" value="MEMBRANE METALLOPROTEASE ARASP2, CHLOROPLASTIC-RELATED"/>
    <property type="match status" value="1"/>
</dbReference>
<dbReference type="GO" id="GO:0004222">
    <property type="term" value="F:metalloendopeptidase activity"/>
    <property type="evidence" value="ECO:0007669"/>
    <property type="project" value="InterPro"/>
</dbReference>
<evidence type="ECO:0000256" key="1">
    <source>
        <dbReference type="ARBA" id="ARBA00001947"/>
    </source>
</evidence>
<evidence type="ECO:0000256" key="9">
    <source>
        <dbReference type="ARBA" id="ARBA00023049"/>
    </source>
</evidence>
<dbReference type="Pfam" id="PF02163">
    <property type="entry name" value="Peptidase_M50"/>
    <property type="match status" value="1"/>
</dbReference>
<dbReference type="EC" id="3.4.24.-" evidence="11"/>
<evidence type="ECO:0000313" key="14">
    <source>
        <dbReference type="Proteomes" id="UP000595373"/>
    </source>
</evidence>
<dbReference type="NCBIfam" id="TIGR00054">
    <property type="entry name" value="RIP metalloprotease RseP"/>
    <property type="match status" value="1"/>
</dbReference>
<keyword evidence="10 11" id="KW-0472">Membrane</keyword>
<comment type="subcellular location">
    <subcellularLocation>
        <location evidence="2">Membrane</location>
        <topology evidence="2">Multi-pass membrane protein</topology>
    </subcellularLocation>
</comment>
<comment type="similarity">
    <text evidence="3 11">Belongs to the peptidase M50B family.</text>
</comment>
<dbReference type="AlphaFoldDB" id="A0A9Q6Z2A8"/>
<dbReference type="Proteomes" id="UP000595373">
    <property type="component" value="Chromosome"/>
</dbReference>
<dbReference type="CDD" id="cd06163">
    <property type="entry name" value="S2P-M50_PDZ_RseP-like"/>
    <property type="match status" value="2"/>
</dbReference>
<keyword evidence="9 11" id="KW-0482">Metalloprotease</keyword>
<dbReference type="GO" id="GO:0006508">
    <property type="term" value="P:proteolysis"/>
    <property type="evidence" value="ECO:0007669"/>
    <property type="project" value="UniProtKB-KW"/>
</dbReference>
<evidence type="ECO:0000256" key="5">
    <source>
        <dbReference type="ARBA" id="ARBA00022692"/>
    </source>
</evidence>
<dbReference type="InterPro" id="IPR004387">
    <property type="entry name" value="Pept_M50_Zn"/>
</dbReference>
<evidence type="ECO:0000259" key="12">
    <source>
        <dbReference type="SMART" id="SM00228"/>
    </source>
</evidence>
<feature type="domain" description="PDZ" evidence="12">
    <location>
        <begin position="211"/>
        <end position="276"/>
    </location>
</feature>
<comment type="cofactor">
    <cofactor evidence="1 11">
        <name>Zn(2+)</name>
        <dbReference type="ChEBI" id="CHEBI:29105"/>
    </cofactor>
</comment>
<gene>
    <name evidence="13" type="primary">rseP</name>
    <name evidence="13" type="ORF">JFL49_04810</name>
</gene>
<keyword evidence="7 11" id="KW-0862">Zinc</keyword>
<evidence type="ECO:0000256" key="6">
    <source>
        <dbReference type="ARBA" id="ARBA00022801"/>
    </source>
</evidence>
<dbReference type="SUPFAM" id="SSF50156">
    <property type="entry name" value="PDZ domain-like"/>
    <property type="match status" value="2"/>
</dbReference>
<evidence type="ECO:0000313" key="13">
    <source>
        <dbReference type="EMBL" id="QQF83222.1"/>
    </source>
</evidence>
<keyword evidence="6 11" id="KW-0378">Hydrolase</keyword>
<evidence type="ECO:0000256" key="3">
    <source>
        <dbReference type="ARBA" id="ARBA00007931"/>
    </source>
</evidence>
<feature type="transmembrane region" description="Helical" evidence="11">
    <location>
        <begin position="6"/>
        <end position="28"/>
    </location>
</feature>
<dbReference type="InterPro" id="IPR036034">
    <property type="entry name" value="PDZ_sf"/>
</dbReference>
<keyword evidence="4 13" id="KW-0645">Protease</keyword>
<sequence length="443" mass="49195">MSFLWSLGSFIIVIGVLVSVHEYGHFWAARKCGIKVHRFSIGFGKVLWSKVDKQGTEFAVSAIPLGGYVKMLDERNEQVPDNLKSQAFNNKSILQRAFVIAAGPIANFLFAILAYLTVYSIGIPSIKPVIENVVPQSLAEKAGLEPYSQIMAIDGTSTPDWESINMVLATKMGEESVTLTLLKSSTTNIEQRKVLDLSEWNFDPEKETAFGALGIVPVRTKIEMILSKVVENSPAQRAGLLIGDQIYYQNEPMKWRDFISFVDKGDSFNVQVLRHGEWLDKVITPHLNEKGKWFVGVAPTIYPISDEYRTELKYGFFEAFIKGIEKTYQLSKLTIQIIGKLFTGVFSAKNLSGPISIAKGAGASSEIGFVYYLSFMALISVNLGIMNLFPLPVLDGGHLLFLAIEALKGKPLSEQMQNIAYKIGAGLLLILTIFVLFNDFLRL</sequence>
<dbReference type="OrthoDB" id="9782003at2"/>
<dbReference type="GO" id="GO:0046872">
    <property type="term" value="F:metal ion binding"/>
    <property type="evidence" value="ECO:0007669"/>
    <property type="project" value="UniProtKB-KW"/>
</dbReference>
<dbReference type="InterPro" id="IPR008915">
    <property type="entry name" value="Peptidase_M50"/>
</dbReference>
<keyword evidence="14" id="KW-1185">Reference proteome</keyword>
<dbReference type="Gene3D" id="2.30.42.10">
    <property type="match status" value="2"/>
</dbReference>
<feature type="transmembrane region" description="Helical" evidence="11">
    <location>
        <begin position="97"/>
        <end position="118"/>
    </location>
</feature>
<name>A0A9Q6Z2A8_HISSO</name>
<protein>
    <recommendedName>
        <fullName evidence="11">Zinc metalloprotease</fullName>
        <ecNumber evidence="11">3.4.24.-</ecNumber>
    </recommendedName>
</protein>
<reference evidence="13 14" key="1">
    <citation type="submission" date="2020-12" db="EMBL/GenBank/DDBJ databases">
        <title>ASc-MMNZ-VFA-070.</title>
        <authorList>
            <person name="Schryvers A."/>
            <person name="Mostafa Nazari M."/>
            <person name="Farshchi Andisi V."/>
            <person name="Timsit E."/>
            <person name="Walter Morck D."/>
        </authorList>
    </citation>
    <scope>NUCLEOTIDE SEQUENCE [LARGE SCALE GENOMIC DNA]</scope>
    <source>
        <strain evidence="13 14">ASc-MMNZ-VFA-070</strain>
    </source>
</reference>
<evidence type="ECO:0000256" key="2">
    <source>
        <dbReference type="ARBA" id="ARBA00004141"/>
    </source>
</evidence>
<accession>A0A9Q6Z2A8</accession>
<dbReference type="CDD" id="cd23082">
    <property type="entry name" value="cpPDZ1_EcRseP-like"/>
    <property type="match status" value="1"/>
</dbReference>
<dbReference type="PANTHER" id="PTHR42837">
    <property type="entry name" value="REGULATOR OF SIGMA-E PROTEASE RSEP"/>
    <property type="match status" value="1"/>
</dbReference>
<keyword evidence="8 11" id="KW-1133">Transmembrane helix</keyword>
<dbReference type="InterPro" id="IPR001478">
    <property type="entry name" value="PDZ"/>
</dbReference>
<feature type="domain" description="PDZ" evidence="12">
    <location>
        <begin position="106"/>
        <end position="185"/>
    </location>
</feature>
<dbReference type="EMBL" id="CP066558">
    <property type="protein sequence ID" value="QQF83222.1"/>
    <property type="molecule type" value="Genomic_DNA"/>
</dbReference>
<keyword evidence="5 11" id="KW-0812">Transmembrane</keyword>
<evidence type="ECO:0000256" key="10">
    <source>
        <dbReference type="ARBA" id="ARBA00023136"/>
    </source>
</evidence>
<evidence type="ECO:0000256" key="8">
    <source>
        <dbReference type="ARBA" id="ARBA00022989"/>
    </source>
</evidence>
<proteinExistence type="inferred from homology"/>
<keyword evidence="11" id="KW-0479">Metal-binding</keyword>
<dbReference type="SMART" id="SM00228">
    <property type="entry name" value="PDZ"/>
    <property type="match status" value="2"/>
</dbReference>